<proteinExistence type="predicted"/>
<name>A0A8S5Q9G1_9CAUD</name>
<dbReference type="EMBL" id="BK015605">
    <property type="protein sequence ID" value="DAE15441.1"/>
    <property type="molecule type" value="Genomic_DNA"/>
</dbReference>
<reference evidence="1" key="1">
    <citation type="journal article" date="2021" name="Proc. Natl. Acad. Sci. U.S.A.">
        <title>A Catalog of Tens of Thousands of Viruses from Human Metagenomes Reveals Hidden Associations with Chronic Diseases.</title>
        <authorList>
            <person name="Tisza M.J."/>
            <person name="Buck C.B."/>
        </authorList>
    </citation>
    <scope>NUCLEOTIDE SEQUENCE</scope>
    <source>
        <strain evidence="1">CtjOC2</strain>
    </source>
</reference>
<evidence type="ECO:0000313" key="1">
    <source>
        <dbReference type="EMBL" id="DAE15441.1"/>
    </source>
</evidence>
<protein>
    <submittedName>
        <fullName evidence="1">Uncharacterized protein</fullName>
    </submittedName>
</protein>
<sequence>MACKFLRPLLIRWGLFSGTRSKRGTKNGVDS</sequence>
<accession>A0A8S5Q9G1</accession>
<organism evidence="1">
    <name type="scientific">Siphoviridae sp. ctjOC2</name>
    <dbReference type="NCBI Taxonomy" id="2825632"/>
    <lineage>
        <taxon>Viruses</taxon>
        <taxon>Duplodnaviria</taxon>
        <taxon>Heunggongvirae</taxon>
        <taxon>Uroviricota</taxon>
        <taxon>Caudoviricetes</taxon>
    </lineage>
</organism>